<dbReference type="EMBL" id="GBRH01220826">
    <property type="protein sequence ID" value="JAD77069.1"/>
    <property type="molecule type" value="Transcribed_RNA"/>
</dbReference>
<dbReference type="AlphaFoldDB" id="A0A0A9N520"/>
<organism evidence="1">
    <name type="scientific">Arundo donax</name>
    <name type="common">Giant reed</name>
    <name type="synonym">Donax arundinaceus</name>
    <dbReference type="NCBI Taxonomy" id="35708"/>
    <lineage>
        <taxon>Eukaryota</taxon>
        <taxon>Viridiplantae</taxon>
        <taxon>Streptophyta</taxon>
        <taxon>Embryophyta</taxon>
        <taxon>Tracheophyta</taxon>
        <taxon>Spermatophyta</taxon>
        <taxon>Magnoliopsida</taxon>
        <taxon>Liliopsida</taxon>
        <taxon>Poales</taxon>
        <taxon>Poaceae</taxon>
        <taxon>PACMAD clade</taxon>
        <taxon>Arundinoideae</taxon>
        <taxon>Arundineae</taxon>
        <taxon>Arundo</taxon>
    </lineage>
</organism>
<reference evidence="1" key="2">
    <citation type="journal article" date="2015" name="Data Brief">
        <title>Shoot transcriptome of the giant reed, Arundo donax.</title>
        <authorList>
            <person name="Barrero R.A."/>
            <person name="Guerrero F.D."/>
            <person name="Moolhuijzen P."/>
            <person name="Goolsby J.A."/>
            <person name="Tidwell J."/>
            <person name="Bellgard S.E."/>
            <person name="Bellgard M.I."/>
        </authorList>
    </citation>
    <scope>NUCLEOTIDE SEQUENCE</scope>
    <source>
        <tissue evidence="1">Shoot tissue taken approximately 20 cm above the soil surface</tissue>
    </source>
</reference>
<name>A0A0A9N520_ARUDO</name>
<accession>A0A0A9N520</accession>
<protein>
    <submittedName>
        <fullName evidence="1">Uncharacterized protein</fullName>
    </submittedName>
</protein>
<proteinExistence type="predicted"/>
<reference evidence="1" key="1">
    <citation type="submission" date="2014-09" db="EMBL/GenBank/DDBJ databases">
        <authorList>
            <person name="Magalhaes I.L.F."/>
            <person name="Oliveira U."/>
            <person name="Santos F.R."/>
            <person name="Vidigal T.H.D.A."/>
            <person name="Brescovit A.D."/>
            <person name="Santos A.J."/>
        </authorList>
    </citation>
    <scope>NUCLEOTIDE SEQUENCE</scope>
    <source>
        <tissue evidence="1">Shoot tissue taken approximately 20 cm above the soil surface</tissue>
    </source>
</reference>
<evidence type="ECO:0000313" key="1">
    <source>
        <dbReference type="EMBL" id="JAD77069.1"/>
    </source>
</evidence>
<sequence length="72" mass="8217">MCAARCASGTFSLSFFLFPLLGGWGCGNLSSPYCKGRFQWSQFPRQIDLCWVPSSPYRLGRFRWSQFPSLPN</sequence>